<reference evidence="1" key="2">
    <citation type="submission" date="2021-04" db="EMBL/GenBank/DDBJ databases">
        <authorList>
            <person name="Dong X."/>
        </authorList>
    </citation>
    <scope>NUCLEOTIDE SEQUENCE</scope>
    <source>
        <strain evidence="1">ZWT</strain>
    </source>
</reference>
<sequence length="145" mass="17043">MIDLNSINGKWNIVESTDECYLKEIDRRLNINFKIKKRSLLEVRNIKKKEVKKYSKKIKNRNGMLCINRKILFFTLPIKLCIIGYDESSEWLIIARVNSILNQLQIDVLSRKNELSSDDIYAIRKKISSIDNVAGYLKYLKNVNC</sequence>
<keyword evidence="2" id="KW-1185">Reference proteome</keyword>
<accession>A0A9J6P417</accession>
<dbReference type="Proteomes" id="UP001056429">
    <property type="component" value="Unassembled WGS sequence"/>
</dbReference>
<dbReference type="AlphaFoldDB" id="A0A9J6P417"/>
<organism evidence="1 2">
    <name type="scientific">Oceanirhabdus seepicola</name>
    <dbReference type="NCBI Taxonomy" id="2828781"/>
    <lineage>
        <taxon>Bacteria</taxon>
        <taxon>Bacillati</taxon>
        <taxon>Bacillota</taxon>
        <taxon>Clostridia</taxon>
        <taxon>Eubacteriales</taxon>
        <taxon>Clostridiaceae</taxon>
        <taxon>Oceanirhabdus</taxon>
    </lineage>
</organism>
<protein>
    <submittedName>
        <fullName evidence="1">Uncharacterized protein</fullName>
    </submittedName>
</protein>
<evidence type="ECO:0000313" key="2">
    <source>
        <dbReference type="Proteomes" id="UP001056429"/>
    </source>
</evidence>
<reference evidence="1" key="1">
    <citation type="journal article" date="2021" name="mSystems">
        <title>Bacteria and Archaea Synergistically Convert Glycine Betaine to Biogenic Methane in the Formosa Cold Seep of the South China Sea.</title>
        <authorList>
            <person name="Li L."/>
            <person name="Zhang W."/>
            <person name="Zhang S."/>
            <person name="Song L."/>
            <person name="Sun Q."/>
            <person name="Zhang H."/>
            <person name="Xiang H."/>
            <person name="Dong X."/>
        </authorList>
    </citation>
    <scope>NUCLEOTIDE SEQUENCE</scope>
    <source>
        <strain evidence="1">ZWT</strain>
    </source>
</reference>
<comment type="caution">
    <text evidence="1">The sequence shown here is derived from an EMBL/GenBank/DDBJ whole genome shotgun (WGS) entry which is preliminary data.</text>
</comment>
<gene>
    <name evidence="1" type="ORF">KDK92_14355</name>
</gene>
<dbReference type="EMBL" id="JAGSOJ010000003">
    <property type="protein sequence ID" value="MCM1990910.1"/>
    <property type="molecule type" value="Genomic_DNA"/>
</dbReference>
<proteinExistence type="predicted"/>
<name>A0A9J6P417_9CLOT</name>
<dbReference type="RefSeq" id="WP_250860021.1">
    <property type="nucleotide sequence ID" value="NZ_JAGSOJ010000003.1"/>
</dbReference>
<evidence type="ECO:0000313" key="1">
    <source>
        <dbReference type="EMBL" id="MCM1990910.1"/>
    </source>
</evidence>